<dbReference type="InterPro" id="IPR024229">
    <property type="entry name" value="DUF3781"/>
</dbReference>
<evidence type="ECO:0000313" key="2">
    <source>
        <dbReference type="Proteomes" id="UP000654573"/>
    </source>
</evidence>
<dbReference type="EMBL" id="JACOOU010000020">
    <property type="protein sequence ID" value="MBC5675713.1"/>
    <property type="molecule type" value="Genomic_DNA"/>
</dbReference>
<protein>
    <submittedName>
        <fullName evidence="1">DUF3781 domain-containing protein</fullName>
    </submittedName>
</protein>
<organism evidence="1 2">
    <name type="scientific">Blautia celeris</name>
    <dbReference type="NCBI Taxonomy" id="2763026"/>
    <lineage>
        <taxon>Bacteria</taxon>
        <taxon>Bacillati</taxon>
        <taxon>Bacillota</taxon>
        <taxon>Clostridia</taxon>
        <taxon>Lachnospirales</taxon>
        <taxon>Lachnospiraceae</taxon>
        <taxon>Blautia</taxon>
    </lineage>
</organism>
<dbReference type="Pfam" id="PF12636">
    <property type="entry name" value="DUF3781"/>
    <property type="match status" value="1"/>
</dbReference>
<sequence length="66" mass="7878">MSKPFLPFRCLQVVEWCRNRISSVWASISRKGKDWYVAVDDCIMRSIYQTRKRALRKRGKRSSGIR</sequence>
<comment type="caution">
    <text evidence="1">The sequence shown here is derived from an EMBL/GenBank/DDBJ whole genome shotgun (WGS) entry which is preliminary data.</text>
</comment>
<accession>A0ABR7FKK7</accession>
<name>A0ABR7FKK7_9FIRM</name>
<gene>
    <name evidence="1" type="ORF">H8S76_26170</name>
</gene>
<keyword evidence="2" id="KW-1185">Reference proteome</keyword>
<evidence type="ECO:0000313" key="1">
    <source>
        <dbReference type="EMBL" id="MBC5675713.1"/>
    </source>
</evidence>
<reference evidence="1 2" key="1">
    <citation type="submission" date="2020-08" db="EMBL/GenBank/DDBJ databases">
        <title>Genome public.</title>
        <authorList>
            <person name="Liu C."/>
            <person name="Sun Q."/>
        </authorList>
    </citation>
    <scope>NUCLEOTIDE SEQUENCE [LARGE SCALE GENOMIC DNA]</scope>
    <source>
        <strain evidence="1 2">NSJ-34</strain>
    </source>
</reference>
<proteinExistence type="predicted"/>
<dbReference type="Proteomes" id="UP000654573">
    <property type="component" value="Unassembled WGS sequence"/>
</dbReference>